<dbReference type="AlphaFoldDB" id="A0A177AFV2"/>
<accession>A0A177AFV2</accession>
<reference evidence="1" key="1">
    <citation type="submission" date="2016-03" db="EMBL/GenBank/DDBJ databases">
        <title>Updated assembly of Pseudogymnoascus destructans, the fungus causing white-nose syndrome of bats.</title>
        <authorList>
            <person name="Palmer J.M."/>
            <person name="Drees K.P."/>
            <person name="Foster J.T."/>
            <person name="Lindner D.L."/>
        </authorList>
    </citation>
    <scope>NUCLEOTIDE SEQUENCE [LARGE SCALE GENOMIC DNA]</scope>
    <source>
        <strain evidence="1">20631-21</strain>
    </source>
</reference>
<evidence type="ECO:0008006" key="2">
    <source>
        <dbReference type="Google" id="ProtNLM"/>
    </source>
</evidence>
<dbReference type="OrthoDB" id="3912356at2759"/>
<gene>
    <name evidence="1" type="ORF">VC83_02823</name>
</gene>
<dbReference type="RefSeq" id="XP_024325574.1">
    <property type="nucleotide sequence ID" value="XM_024466477.1"/>
</dbReference>
<proteinExistence type="predicted"/>
<protein>
    <recommendedName>
        <fullName evidence="2">F-box domain-containing protein</fullName>
    </recommendedName>
</protein>
<organism evidence="1">
    <name type="scientific">Pseudogymnoascus destructans</name>
    <dbReference type="NCBI Taxonomy" id="655981"/>
    <lineage>
        <taxon>Eukaryota</taxon>
        <taxon>Fungi</taxon>
        <taxon>Dikarya</taxon>
        <taxon>Ascomycota</taxon>
        <taxon>Pezizomycotina</taxon>
        <taxon>Leotiomycetes</taxon>
        <taxon>Thelebolales</taxon>
        <taxon>Thelebolaceae</taxon>
        <taxon>Pseudogymnoascus</taxon>
    </lineage>
</organism>
<dbReference type="Proteomes" id="UP000077154">
    <property type="component" value="Unassembled WGS sequence"/>
</dbReference>
<sequence>MAPGEGSGFGTRLVKAFRPKASSKLQKCPRPTASVNTLAEASGAPQYEIRSPSPIYHKEAMIDSQLGERQDNTALLHSLVYDDEVYDEQQLSRATGIACHPKDHILSKIPLPIWDAVLEYLTPFEAASLAFTTKGLLWRLGLRPWQALYHPENHQYKIQFLLTMDGYLPNHLLCFLCASYHYRIHHGNETLKPAAAHNPLYKCPKAFDLPFPRTRITPRRNLPFSFVQLVTKAKRYGPAYGIPVESLVRRWKEDHWSHQSQFAIINGHLHMRVSSYCYAESGLTQSEVRLLLFSRDDYSPYFSTCAHWRDGMLMELCKCALSHIPKPPDSMGQKVKDRLHHRHYDPRSIVTLCESCRPMRRCPDCPSEYLIELKNMEDRPTNSFKRAILVTRWCDLGDGLTPTSPEWAACNGELGEYDSFGEIGRRAISGMFEAHFTKEHIPGQRILNLNPRAERHSHDDPNWY</sequence>
<dbReference type="GeneID" id="36285901"/>
<dbReference type="EMBL" id="KV441392">
    <property type="protein sequence ID" value="OAF60292.1"/>
    <property type="molecule type" value="Genomic_DNA"/>
</dbReference>
<dbReference type="eggNOG" id="ENOG502SIJT">
    <property type="taxonomic scope" value="Eukaryota"/>
</dbReference>
<evidence type="ECO:0000313" key="1">
    <source>
        <dbReference type="EMBL" id="OAF60292.1"/>
    </source>
</evidence>
<dbReference type="VEuPathDB" id="FungiDB:GMDG_00193"/>
<name>A0A177AFV2_9PEZI</name>